<dbReference type="Pfam" id="PF07624">
    <property type="entry name" value="PSD2"/>
    <property type="match status" value="1"/>
</dbReference>
<evidence type="ECO:0000259" key="2">
    <source>
        <dbReference type="Pfam" id="PF07624"/>
    </source>
</evidence>
<dbReference type="Pfam" id="PF07637">
    <property type="entry name" value="PSD5"/>
    <property type="match status" value="1"/>
</dbReference>
<dbReference type="InterPro" id="IPR013043">
    <property type="entry name" value="DUF1595"/>
</dbReference>
<evidence type="ECO:0000313" key="7">
    <source>
        <dbReference type="EMBL" id="SVA60866.1"/>
    </source>
</evidence>
<reference evidence="7" key="1">
    <citation type="submission" date="2018-05" db="EMBL/GenBank/DDBJ databases">
        <authorList>
            <person name="Lanie J.A."/>
            <person name="Ng W.-L."/>
            <person name="Kazmierczak K.M."/>
            <person name="Andrzejewski T.M."/>
            <person name="Davidsen T.M."/>
            <person name="Wayne K.J."/>
            <person name="Tettelin H."/>
            <person name="Glass J.I."/>
            <person name="Rusch D."/>
            <person name="Podicherti R."/>
            <person name="Tsui H.-C.T."/>
            <person name="Winkler M.E."/>
        </authorList>
    </citation>
    <scope>NUCLEOTIDE SEQUENCE</scope>
</reference>
<feature type="region of interest" description="Disordered" evidence="1">
    <location>
        <begin position="592"/>
        <end position="614"/>
    </location>
</feature>
<dbReference type="EMBL" id="UINC01014230">
    <property type="protein sequence ID" value="SVA60866.1"/>
    <property type="molecule type" value="Genomic_DNA"/>
</dbReference>
<evidence type="ECO:0008006" key="8">
    <source>
        <dbReference type="Google" id="ProtNLM"/>
    </source>
</evidence>
<evidence type="ECO:0000259" key="5">
    <source>
        <dbReference type="Pfam" id="PF07631"/>
    </source>
</evidence>
<feature type="domain" description="DUF1592" evidence="5">
    <location>
        <begin position="411"/>
        <end position="538"/>
    </location>
</feature>
<feature type="domain" description="DUF1588" evidence="4">
    <location>
        <begin position="558"/>
        <end position="656"/>
    </location>
</feature>
<feature type="domain" description="DUF1595" evidence="6">
    <location>
        <begin position="337"/>
        <end position="397"/>
    </location>
</feature>
<dbReference type="Pfam" id="PF07627">
    <property type="entry name" value="PSCyt3"/>
    <property type="match status" value="1"/>
</dbReference>
<dbReference type="AlphaFoldDB" id="A0A381X7X6"/>
<protein>
    <recommendedName>
        <fullName evidence="8">DUF1592 domain-containing protein</fullName>
    </recommendedName>
</protein>
<evidence type="ECO:0000259" key="6">
    <source>
        <dbReference type="Pfam" id="PF07637"/>
    </source>
</evidence>
<organism evidence="7">
    <name type="scientific">marine metagenome</name>
    <dbReference type="NCBI Taxonomy" id="408172"/>
    <lineage>
        <taxon>unclassified sequences</taxon>
        <taxon>metagenomes</taxon>
        <taxon>ecological metagenomes</taxon>
    </lineage>
</organism>
<dbReference type="Pfam" id="PF07631">
    <property type="entry name" value="PSD4"/>
    <property type="match status" value="1"/>
</dbReference>
<feature type="domain" description="DUF1587" evidence="3">
    <location>
        <begin position="75"/>
        <end position="137"/>
    </location>
</feature>
<gene>
    <name evidence="7" type="ORF">METZ01_LOCUS113720</name>
</gene>
<dbReference type="InterPro" id="IPR013042">
    <property type="entry name" value="DUF1592"/>
</dbReference>
<proteinExistence type="predicted"/>
<dbReference type="Pfam" id="PF07626">
    <property type="entry name" value="PSD3"/>
    <property type="match status" value="1"/>
</dbReference>
<accession>A0A381X7X6</accession>
<dbReference type="InterPro" id="IPR011478">
    <property type="entry name" value="DUF1585"/>
</dbReference>
<sequence>MSLEGLQVTAAGGNPDEVELWEKVVRKLRTRAMPPPGRPRPSESEYENLAGRLESALDAAAVADVNPGRRPAVHRLNRAEYANAIRDLLSLEIDAHALLPADDSGYGFDNIADVLSVSPMLTERYLSAARKVSRLAVGDPGLAPATEIFKVDKYLKQDVRVSDDLPFGSRGGVAVRYTFPVDGDYVVKAYLSRTYDGRLRGLANRHELEIRLDGALVETLDVGGPVVDADGNPQRRDYRNSSDDGQEVRFSVLAGPHSLAVSFVDQAAVLEGMRRPHYAVTSYEYAGDQTVEPGVGRVELRGPYGVTGRGDTPSRRTIFSCRPSDDAPASGDAEVACARDILSTLGRRAFRRPLVETDLEMLLEFFHMGREGRDFDAGIEMALRRVLVSPDFLFRRERDPDGASADVSYPISEFELASRLSFFLWSSIPDDALLALAERGELRRPGVLEAQVERMLADPRARALVDNFGGQWLYSRNMALVAPDPYAFSDFDANLRGAMAREMELFLDSQMREDHSVLELMTSDETFVNQRLAEHYGIANVYGNHFRRVALSGDLAPRRGLLGKGSLLTVTSYAHRTSPVVRGKWLLENILGTPPPPPPPDVPALAENDDGGEAPRSVRERMEVHRANPVCASCHRVMDPLGFALENFDAIGRWRVTTEAGTPVDAAGLLADGTAVTGPGSLAAALLKRPENFVTTVTEKLLTYGLGRGVEYYDAPAIRRIVRESANDDYRWSALIAGIARSVPFQMRRGPAS</sequence>
<feature type="domain" description="DUF1585" evidence="2">
    <location>
        <begin position="672"/>
        <end position="745"/>
    </location>
</feature>
<feature type="compositionally biased region" description="Pro residues" evidence="1">
    <location>
        <begin position="593"/>
        <end position="602"/>
    </location>
</feature>
<evidence type="ECO:0000259" key="3">
    <source>
        <dbReference type="Pfam" id="PF07626"/>
    </source>
</evidence>
<evidence type="ECO:0000256" key="1">
    <source>
        <dbReference type="SAM" id="MobiDB-lite"/>
    </source>
</evidence>
<evidence type="ECO:0000259" key="4">
    <source>
        <dbReference type="Pfam" id="PF07627"/>
    </source>
</evidence>
<dbReference type="InterPro" id="IPR013039">
    <property type="entry name" value="DUF1588"/>
</dbReference>
<name>A0A381X7X6_9ZZZZ</name>
<dbReference type="InterPro" id="IPR013036">
    <property type="entry name" value="DUF1587"/>
</dbReference>